<dbReference type="AlphaFoldDB" id="A0A7X2H8U8"/>
<evidence type="ECO:0008006" key="4">
    <source>
        <dbReference type="Google" id="ProtNLM"/>
    </source>
</evidence>
<gene>
    <name evidence="2" type="ORF">GJB61_21710</name>
</gene>
<dbReference type="Proteomes" id="UP000463051">
    <property type="component" value="Unassembled WGS sequence"/>
</dbReference>
<evidence type="ECO:0000313" key="3">
    <source>
        <dbReference type="Proteomes" id="UP000463051"/>
    </source>
</evidence>
<organism evidence="2 3">
    <name type="scientific">Paenibacillus monticola</name>
    <dbReference type="NCBI Taxonomy" id="2666075"/>
    <lineage>
        <taxon>Bacteria</taxon>
        <taxon>Bacillati</taxon>
        <taxon>Bacillota</taxon>
        <taxon>Bacilli</taxon>
        <taxon>Bacillales</taxon>
        <taxon>Paenibacillaceae</taxon>
        <taxon>Paenibacillus</taxon>
    </lineage>
</organism>
<dbReference type="RefSeq" id="WP_154121119.1">
    <property type="nucleotide sequence ID" value="NZ_WJXB01000010.1"/>
</dbReference>
<evidence type="ECO:0000313" key="2">
    <source>
        <dbReference type="EMBL" id="MRN55603.1"/>
    </source>
</evidence>
<accession>A0A7X2H8U8</accession>
<feature type="chain" id="PRO_5038931222" description="Inhibitor of growth protein N-terminal histone-binding domain-containing protein" evidence="1">
    <location>
        <begin position="21"/>
        <end position="182"/>
    </location>
</feature>
<proteinExistence type="predicted"/>
<protein>
    <recommendedName>
        <fullName evidence="4">Inhibitor of growth protein N-terminal histone-binding domain-containing protein</fullName>
    </recommendedName>
</protein>
<keyword evidence="1" id="KW-0732">Signal</keyword>
<sequence>MKRALWIGLIIVFAVLSACSSNEPATTATASEEEVQASVLDYYNEMSKIEQLGKSSLEAFNTTLTSYSTGDVTDKQLEKAIDKFQSTAADISDQAEEVKIPTSLPAKIRDLLQESLIAFNSAYSLKKEASEGADSDDVSAEEFNDLNQKADLAMLYGISKLNEAREAAGLMKPEDETQKVEK</sequence>
<reference evidence="2 3" key="1">
    <citation type="submission" date="2019-11" db="EMBL/GenBank/DDBJ databases">
        <title>Paenibacillus monticola sp. nov., a novel PGPR strain isolated from mountain sample in China.</title>
        <authorList>
            <person name="Zhao Q."/>
            <person name="Li H.-P."/>
            <person name="Zhang J.-L."/>
        </authorList>
    </citation>
    <scope>NUCLEOTIDE SEQUENCE [LARGE SCALE GENOMIC DNA]</scope>
    <source>
        <strain evidence="2 3">LC-T2</strain>
    </source>
</reference>
<dbReference type="PROSITE" id="PS51257">
    <property type="entry name" value="PROKAR_LIPOPROTEIN"/>
    <property type="match status" value="1"/>
</dbReference>
<name>A0A7X2H8U8_9BACL</name>
<keyword evidence="3" id="KW-1185">Reference proteome</keyword>
<feature type="signal peptide" evidence="1">
    <location>
        <begin position="1"/>
        <end position="20"/>
    </location>
</feature>
<comment type="caution">
    <text evidence="2">The sequence shown here is derived from an EMBL/GenBank/DDBJ whole genome shotgun (WGS) entry which is preliminary data.</text>
</comment>
<evidence type="ECO:0000256" key="1">
    <source>
        <dbReference type="SAM" id="SignalP"/>
    </source>
</evidence>
<dbReference type="EMBL" id="WJXB01000010">
    <property type="protein sequence ID" value="MRN55603.1"/>
    <property type="molecule type" value="Genomic_DNA"/>
</dbReference>